<feature type="domain" description="HAMP" evidence="6">
    <location>
        <begin position="223"/>
        <end position="275"/>
    </location>
</feature>
<dbReference type="InterPro" id="IPR004090">
    <property type="entry name" value="Chemotax_Me-accpt_rcpt"/>
</dbReference>
<dbReference type="InterPro" id="IPR001610">
    <property type="entry name" value="PAC"/>
</dbReference>
<accession>A0ABU9C539</accession>
<dbReference type="PRINTS" id="PR00260">
    <property type="entry name" value="CHEMTRNSDUCR"/>
</dbReference>
<dbReference type="SUPFAM" id="SSF55785">
    <property type="entry name" value="PYP-like sensor domain (PAS domain)"/>
    <property type="match status" value="1"/>
</dbReference>
<organism evidence="7 8">
    <name type="scientific">Ideonella margarita</name>
    <dbReference type="NCBI Taxonomy" id="2984191"/>
    <lineage>
        <taxon>Bacteria</taxon>
        <taxon>Pseudomonadati</taxon>
        <taxon>Pseudomonadota</taxon>
        <taxon>Betaproteobacteria</taxon>
        <taxon>Burkholderiales</taxon>
        <taxon>Sphaerotilaceae</taxon>
        <taxon>Ideonella</taxon>
    </lineage>
</organism>
<dbReference type="InterPro" id="IPR035965">
    <property type="entry name" value="PAS-like_dom_sf"/>
</dbReference>
<comment type="similarity">
    <text evidence="1">Belongs to the methyl-accepting chemotaxis (MCP) protein family.</text>
</comment>
<evidence type="ECO:0000313" key="8">
    <source>
        <dbReference type="Proteomes" id="UP001379945"/>
    </source>
</evidence>
<dbReference type="SMART" id="SM00283">
    <property type="entry name" value="MA"/>
    <property type="match status" value="1"/>
</dbReference>
<feature type="domain" description="Methyl-accepting transducer" evidence="4">
    <location>
        <begin position="280"/>
        <end position="509"/>
    </location>
</feature>
<dbReference type="InterPro" id="IPR051310">
    <property type="entry name" value="MCP_chemotaxis"/>
</dbReference>
<dbReference type="InterPro" id="IPR004089">
    <property type="entry name" value="MCPsignal_dom"/>
</dbReference>
<keyword evidence="2" id="KW-0807">Transducer</keyword>
<dbReference type="SMART" id="SM00086">
    <property type="entry name" value="PAC"/>
    <property type="match status" value="1"/>
</dbReference>
<dbReference type="InterPro" id="IPR013655">
    <property type="entry name" value="PAS_fold_3"/>
</dbReference>
<dbReference type="SMART" id="SM00304">
    <property type="entry name" value="HAMP"/>
    <property type="match status" value="1"/>
</dbReference>
<gene>
    <name evidence="7" type="ORF">AACH00_11645</name>
</gene>
<evidence type="ECO:0000256" key="1">
    <source>
        <dbReference type="ARBA" id="ARBA00029447"/>
    </source>
</evidence>
<dbReference type="InterPro" id="IPR000014">
    <property type="entry name" value="PAS"/>
</dbReference>
<dbReference type="CDD" id="cd06225">
    <property type="entry name" value="HAMP"/>
    <property type="match status" value="1"/>
</dbReference>
<comment type="caution">
    <text evidence="7">The sequence shown here is derived from an EMBL/GenBank/DDBJ whole genome shotgun (WGS) entry which is preliminary data.</text>
</comment>
<dbReference type="CDD" id="cd00130">
    <property type="entry name" value="PAS"/>
    <property type="match status" value="1"/>
</dbReference>
<dbReference type="PROSITE" id="PS50112">
    <property type="entry name" value="PAS"/>
    <property type="match status" value="1"/>
</dbReference>
<dbReference type="Pfam" id="PF00015">
    <property type="entry name" value="MCPsignal"/>
    <property type="match status" value="1"/>
</dbReference>
<protein>
    <submittedName>
        <fullName evidence="7">Methyl-accepting chemotaxis protein</fullName>
    </submittedName>
</protein>
<dbReference type="NCBIfam" id="TIGR00229">
    <property type="entry name" value="sensory_box"/>
    <property type="match status" value="1"/>
</dbReference>
<name>A0ABU9C539_9BURK</name>
<reference evidence="7 8" key="1">
    <citation type="submission" date="2024-04" db="EMBL/GenBank/DDBJ databases">
        <title>Novel species of the genus Ideonella isolated from streams.</title>
        <authorList>
            <person name="Lu H."/>
        </authorList>
    </citation>
    <scope>NUCLEOTIDE SEQUENCE [LARGE SCALE GENOMIC DNA]</scope>
    <source>
        <strain evidence="7 8">LYT19W</strain>
    </source>
</reference>
<evidence type="ECO:0000259" key="6">
    <source>
        <dbReference type="PROSITE" id="PS50885"/>
    </source>
</evidence>
<dbReference type="EMBL" id="JBBUTI010000007">
    <property type="protein sequence ID" value="MEK8047007.1"/>
    <property type="molecule type" value="Genomic_DNA"/>
</dbReference>
<evidence type="ECO:0000313" key="7">
    <source>
        <dbReference type="EMBL" id="MEK8047007.1"/>
    </source>
</evidence>
<dbReference type="RefSeq" id="WP_341399308.1">
    <property type="nucleotide sequence ID" value="NZ_JBBUTI010000007.1"/>
</dbReference>
<dbReference type="Pfam" id="PF08447">
    <property type="entry name" value="PAS_3"/>
    <property type="match status" value="1"/>
</dbReference>
<dbReference type="Gene3D" id="1.10.287.950">
    <property type="entry name" value="Methyl-accepting chemotaxis protein"/>
    <property type="match status" value="1"/>
</dbReference>
<feature type="compositionally biased region" description="Low complexity" evidence="3">
    <location>
        <begin position="545"/>
        <end position="586"/>
    </location>
</feature>
<evidence type="ECO:0000259" key="4">
    <source>
        <dbReference type="PROSITE" id="PS50111"/>
    </source>
</evidence>
<proteinExistence type="inferred from homology"/>
<dbReference type="Proteomes" id="UP001379945">
    <property type="component" value="Unassembled WGS sequence"/>
</dbReference>
<evidence type="ECO:0000256" key="2">
    <source>
        <dbReference type="PROSITE-ProRule" id="PRU00284"/>
    </source>
</evidence>
<dbReference type="PANTHER" id="PTHR43531">
    <property type="entry name" value="PROTEIN ICFG"/>
    <property type="match status" value="1"/>
</dbReference>
<keyword evidence="8" id="KW-1185">Reference proteome</keyword>
<evidence type="ECO:0000259" key="5">
    <source>
        <dbReference type="PROSITE" id="PS50112"/>
    </source>
</evidence>
<sequence length="603" mass="63931">MRVNLPVTQRDYPFPAGETLVSTTDLQGRILYCNAAFVAVSGFEKAELLGQPHNMIRHPDMPEDAFRDMWATIAQGHPWSGMVKNRRKNGDHYWVLANVTPLTDSQGQVTGYMSVRTEPAQGSIPDAEALYQKLRDEAQSGRHTIKLHRGQVVSTSGMTNFTRNLRPGLRGKMTLTAAGIGALGFFLGEFEAGGLSHLEFSEIWLATGAIGICAFVGGWYLKKLVAVPVLRLVDFANQIAGGNLTQTITNDREDEIGYLTTALSQLNVNLMSIVRDARNGVLQMREGTGMIAEGNQNLSGRTESQASSLEETASSMEQITSTIRQSTDMAVQAASRADSARGVTERSGQAVNALSATMHSISEASRKISEIIQVVDSIAFQTNILALNAAVEAARAGEQGRGFAVVAGEVRALAQRTSVAAREIRGLIQASVEQVDEGGKQTDAAKGAMSEAQQAVDDVHNFIQQISHGMREQMLGVQQINQAVADMDSLTQQNAALVEEIAASATQLNQQAADVAASVGVFQIKGGKPIEQVSAVALRKAQKAANASDASAGSATTSKPSASAGAKKPASASSAPRALPAPAPARQSNSADPVSADGDWDTF</sequence>
<dbReference type="SUPFAM" id="SSF58104">
    <property type="entry name" value="Methyl-accepting chemotaxis protein (MCP) signaling domain"/>
    <property type="match status" value="1"/>
</dbReference>
<dbReference type="PROSITE" id="PS50111">
    <property type="entry name" value="CHEMOTAXIS_TRANSDUC_2"/>
    <property type="match status" value="1"/>
</dbReference>
<dbReference type="PROSITE" id="PS50885">
    <property type="entry name" value="HAMP"/>
    <property type="match status" value="1"/>
</dbReference>
<feature type="domain" description="PAS" evidence="5">
    <location>
        <begin position="25"/>
        <end position="60"/>
    </location>
</feature>
<dbReference type="InterPro" id="IPR003660">
    <property type="entry name" value="HAMP_dom"/>
</dbReference>
<evidence type="ECO:0000256" key="3">
    <source>
        <dbReference type="SAM" id="MobiDB-lite"/>
    </source>
</evidence>
<dbReference type="PANTHER" id="PTHR43531:SF7">
    <property type="entry name" value="AEROTAXIS RECEPTOR"/>
    <property type="match status" value="1"/>
</dbReference>
<dbReference type="CDD" id="cd11386">
    <property type="entry name" value="MCP_signal"/>
    <property type="match status" value="1"/>
</dbReference>
<feature type="region of interest" description="Disordered" evidence="3">
    <location>
        <begin position="545"/>
        <end position="603"/>
    </location>
</feature>
<dbReference type="Gene3D" id="3.30.450.20">
    <property type="entry name" value="PAS domain"/>
    <property type="match status" value="1"/>
</dbReference>